<organism evidence="1 2">
    <name type="scientific">Smallanthus sonchifolius</name>
    <dbReference type="NCBI Taxonomy" id="185202"/>
    <lineage>
        <taxon>Eukaryota</taxon>
        <taxon>Viridiplantae</taxon>
        <taxon>Streptophyta</taxon>
        <taxon>Embryophyta</taxon>
        <taxon>Tracheophyta</taxon>
        <taxon>Spermatophyta</taxon>
        <taxon>Magnoliopsida</taxon>
        <taxon>eudicotyledons</taxon>
        <taxon>Gunneridae</taxon>
        <taxon>Pentapetalae</taxon>
        <taxon>asterids</taxon>
        <taxon>campanulids</taxon>
        <taxon>Asterales</taxon>
        <taxon>Asteraceae</taxon>
        <taxon>Asteroideae</taxon>
        <taxon>Heliantheae alliance</taxon>
        <taxon>Millerieae</taxon>
        <taxon>Smallanthus</taxon>
    </lineage>
</organism>
<reference evidence="2" key="1">
    <citation type="journal article" date="2022" name="Mol. Ecol. Resour.">
        <title>The genomes of chicory, endive, great burdock and yacon provide insights into Asteraceae palaeo-polyploidization history and plant inulin production.</title>
        <authorList>
            <person name="Fan W."/>
            <person name="Wang S."/>
            <person name="Wang H."/>
            <person name="Wang A."/>
            <person name="Jiang F."/>
            <person name="Liu H."/>
            <person name="Zhao H."/>
            <person name="Xu D."/>
            <person name="Zhang Y."/>
        </authorList>
    </citation>
    <scope>NUCLEOTIDE SEQUENCE [LARGE SCALE GENOMIC DNA]</scope>
    <source>
        <strain evidence="2">cv. Yunnan</strain>
    </source>
</reference>
<gene>
    <name evidence="1" type="ORF">L1987_78744</name>
</gene>
<reference evidence="1 2" key="2">
    <citation type="journal article" date="2022" name="Mol. Ecol. Resour.">
        <title>The genomes of chicory, endive, great burdock and yacon provide insights into Asteraceae paleo-polyploidization history and plant inulin production.</title>
        <authorList>
            <person name="Fan W."/>
            <person name="Wang S."/>
            <person name="Wang H."/>
            <person name="Wang A."/>
            <person name="Jiang F."/>
            <person name="Liu H."/>
            <person name="Zhao H."/>
            <person name="Xu D."/>
            <person name="Zhang Y."/>
        </authorList>
    </citation>
    <scope>NUCLEOTIDE SEQUENCE [LARGE SCALE GENOMIC DNA]</scope>
    <source>
        <strain evidence="2">cv. Yunnan</strain>
        <tissue evidence="1">Leaves</tissue>
    </source>
</reference>
<evidence type="ECO:0000313" key="2">
    <source>
        <dbReference type="Proteomes" id="UP001056120"/>
    </source>
</evidence>
<accession>A0ACB8ZCQ7</accession>
<keyword evidence="2" id="KW-1185">Reference proteome</keyword>
<dbReference type="Proteomes" id="UP001056120">
    <property type="component" value="Linkage Group LG26"/>
</dbReference>
<comment type="caution">
    <text evidence="1">The sequence shown here is derived from an EMBL/GenBank/DDBJ whole genome shotgun (WGS) entry which is preliminary data.</text>
</comment>
<proteinExistence type="predicted"/>
<dbReference type="EMBL" id="CM042043">
    <property type="protein sequence ID" value="KAI3695744.1"/>
    <property type="molecule type" value="Genomic_DNA"/>
</dbReference>
<evidence type="ECO:0000313" key="1">
    <source>
        <dbReference type="EMBL" id="KAI3695744.1"/>
    </source>
</evidence>
<sequence>MRRHGSTGGESVKISTFLENPCLREPKGAILGGKSSSGSSIEAMLVQDYSNYNKYGGGPEYSSCQEEYNQDYHPSRPPDQDNYHYELDAIRSDMKEMAKVIQAVVQQQESQDKAHQALIDLVAHLIGIVGSLIKEVGKPRCAHQSSSSETFKSYNVFPW</sequence>
<protein>
    <submittedName>
        <fullName evidence="1">Uncharacterized protein</fullName>
    </submittedName>
</protein>
<name>A0ACB8ZCQ7_9ASTR</name>